<dbReference type="Proteomes" id="UP000504607">
    <property type="component" value="Chromosome 13"/>
</dbReference>
<dbReference type="RefSeq" id="XP_029123875.1">
    <property type="nucleotide sequence ID" value="XM_029268042.1"/>
</dbReference>
<feature type="region of interest" description="Disordered" evidence="1">
    <location>
        <begin position="1"/>
        <end position="156"/>
    </location>
</feature>
<feature type="compositionally biased region" description="Low complexity" evidence="1">
    <location>
        <begin position="1"/>
        <end position="25"/>
    </location>
</feature>
<sequence length="230" mass="24556">MGYGPVRSGPVRVGSRVQGRGARGAIPKIKKKPPVDAAIREDDKEDAAAAAAAAAVDDLPSTAPTGSDASPAPPPPLPSQPQRSTTPPPPPMLESKGLGTWDYFFGGEKNMPPPTLSQPEDTWPPAERREIEEEKIKTSATRPSPPAVSNDIRGVEPPMAPEKVVAEPVPPKAVKKLKQGSSAHHHHALSAGRSEFISSRHQRVLMMVRCEGNKRILGEEGRGENLLMSF</sequence>
<name>A0A8N4FAM0_ELAGV</name>
<gene>
    <name evidence="3" type="primary">LOC114914735</name>
</gene>
<feature type="compositionally biased region" description="Low complexity" evidence="1">
    <location>
        <begin position="48"/>
        <end position="70"/>
    </location>
</feature>
<organism evidence="2 3">
    <name type="scientific">Elaeis guineensis var. tenera</name>
    <name type="common">Oil palm</name>
    <dbReference type="NCBI Taxonomy" id="51953"/>
    <lineage>
        <taxon>Eukaryota</taxon>
        <taxon>Viridiplantae</taxon>
        <taxon>Streptophyta</taxon>
        <taxon>Embryophyta</taxon>
        <taxon>Tracheophyta</taxon>
        <taxon>Spermatophyta</taxon>
        <taxon>Magnoliopsida</taxon>
        <taxon>Liliopsida</taxon>
        <taxon>Arecaceae</taxon>
        <taxon>Arecoideae</taxon>
        <taxon>Cocoseae</taxon>
        <taxon>Elaeidinae</taxon>
        <taxon>Elaeis</taxon>
    </lineage>
</organism>
<keyword evidence="2" id="KW-1185">Reference proteome</keyword>
<reference evidence="3" key="1">
    <citation type="submission" date="2025-08" db="UniProtKB">
        <authorList>
            <consortium name="RefSeq"/>
        </authorList>
    </citation>
    <scope>IDENTIFICATION</scope>
</reference>
<feature type="compositionally biased region" description="Basic and acidic residues" evidence="1">
    <location>
        <begin position="126"/>
        <end position="137"/>
    </location>
</feature>
<proteinExistence type="predicted"/>
<accession>A0A8N4FAM0</accession>
<dbReference type="AlphaFoldDB" id="A0A8N4FAM0"/>
<evidence type="ECO:0000313" key="2">
    <source>
        <dbReference type="Proteomes" id="UP000504607"/>
    </source>
</evidence>
<evidence type="ECO:0000256" key="1">
    <source>
        <dbReference type="SAM" id="MobiDB-lite"/>
    </source>
</evidence>
<evidence type="ECO:0000313" key="3">
    <source>
        <dbReference type="RefSeq" id="XP_029123875.1"/>
    </source>
</evidence>
<protein>
    <submittedName>
        <fullName evidence="3">WAS/WASL-interacting protein family member 3-like</fullName>
    </submittedName>
</protein>